<sequence>MKLNPCDILDFCTTEFAREYINDNPSQSSAIAGLGTSLIYTGSLAFVSNTLPHPLFEWPEMPLLSWNDPARIPYPRWAGFGIIYKFGKWSREMMSLFDDGMAHANVLMALLERFRPAFLRVDSASYEIGGILNKALDPSLLATRNLHLATTFLCKQSMGWHLQGFTYYCPPLWIQWKDISVFRFIMTTGMGVPDILKIKTIMAMHGIITIVKCDICIAKQDMDVNKNGIDLVMT</sequence>
<dbReference type="EMBL" id="BPLR01015779">
    <property type="protein sequence ID" value="GIY78688.1"/>
    <property type="molecule type" value="Genomic_DNA"/>
</dbReference>
<gene>
    <name evidence="1" type="ORF">CEXT_292671</name>
</gene>
<name>A0AAV4W8X2_CAEEX</name>
<comment type="caution">
    <text evidence="1">The sequence shown here is derived from an EMBL/GenBank/DDBJ whole genome shotgun (WGS) entry which is preliminary data.</text>
</comment>
<accession>A0AAV4W8X2</accession>
<organism evidence="1 2">
    <name type="scientific">Caerostris extrusa</name>
    <name type="common">Bark spider</name>
    <name type="synonym">Caerostris bankana</name>
    <dbReference type="NCBI Taxonomy" id="172846"/>
    <lineage>
        <taxon>Eukaryota</taxon>
        <taxon>Metazoa</taxon>
        <taxon>Ecdysozoa</taxon>
        <taxon>Arthropoda</taxon>
        <taxon>Chelicerata</taxon>
        <taxon>Arachnida</taxon>
        <taxon>Araneae</taxon>
        <taxon>Araneomorphae</taxon>
        <taxon>Entelegynae</taxon>
        <taxon>Araneoidea</taxon>
        <taxon>Araneidae</taxon>
        <taxon>Caerostris</taxon>
    </lineage>
</organism>
<reference evidence="1 2" key="1">
    <citation type="submission" date="2021-06" db="EMBL/GenBank/DDBJ databases">
        <title>Caerostris extrusa draft genome.</title>
        <authorList>
            <person name="Kono N."/>
            <person name="Arakawa K."/>
        </authorList>
    </citation>
    <scope>NUCLEOTIDE SEQUENCE [LARGE SCALE GENOMIC DNA]</scope>
</reference>
<keyword evidence="2" id="KW-1185">Reference proteome</keyword>
<evidence type="ECO:0000313" key="1">
    <source>
        <dbReference type="EMBL" id="GIY78688.1"/>
    </source>
</evidence>
<evidence type="ECO:0000313" key="2">
    <source>
        <dbReference type="Proteomes" id="UP001054945"/>
    </source>
</evidence>
<dbReference type="AlphaFoldDB" id="A0AAV4W8X2"/>
<proteinExistence type="predicted"/>
<protein>
    <submittedName>
        <fullName evidence="1">Uncharacterized protein</fullName>
    </submittedName>
</protein>
<dbReference type="Proteomes" id="UP001054945">
    <property type="component" value="Unassembled WGS sequence"/>
</dbReference>